<dbReference type="Proteomes" id="UP000236316">
    <property type="component" value="Segment"/>
</dbReference>
<sequence>MFPYEITFNILKYLDYYGVYNYCYCNKYLSEVVKDYSFWKHYINERNISKFPFNYNIDRFINSLIDNNIRLIPIYVDKVKMKSVWINKYMCISEVLPKCVKIIYGPKVKILNWKGQTFINTKYGYSDKHGWRGRSTRIIEGQNSLRNIGIPLYFLSNVKFDVLWDVCYEIHIKNKVQNSPN</sequence>
<proteinExistence type="predicted"/>
<dbReference type="EMBL" id="LT906555">
    <property type="protein sequence ID" value="SNW62282.1"/>
    <property type="molecule type" value="Genomic_DNA"/>
</dbReference>
<dbReference type="GeneID" id="35382159"/>
<dbReference type="KEGG" id="vg:35382159"/>
<accession>A0A2I2L406</accession>
<organism evidence="2">
    <name type="scientific">Orpheovirus IHUMI-LCC2</name>
    <dbReference type="NCBI Taxonomy" id="2023057"/>
    <lineage>
        <taxon>Viruses</taxon>
        <taxon>Varidnaviria</taxon>
        <taxon>Bamfordvirae</taxon>
        <taxon>Nucleocytoviricota</taxon>
        <taxon>Megaviricetes</taxon>
        <taxon>Pimascovirales</taxon>
        <taxon>Ocovirineae</taxon>
        <taxon>Orpheoviridae</taxon>
        <taxon>Alphaorpheovirus</taxon>
        <taxon>Alphaorpheovirus massiliense</taxon>
    </lineage>
</organism>
<gene>
    <name evidence="2" type="ORF">ORPV_378</name>
</gene>
<feature type="domain" description="F-box" evidence="1">
    <location>
        <begin position="1"/>
        <end position="42"/>
    </location>
</feature>
<dbReference type="RefSeq" id="YP_009448584.1">
    <property type="nucleotide sequence ID" value="NC_036594.1"/>
</dbReference>
<evidence type="ECO:0000313" key="3">
    <source>
        <dbReference type="Proteomes" id="UP000236316"/>
    </source>
</evidence>
<keyword evidence="3" id="KW-1185">Reference proteome</keyword>
<name>A0A2I2L406_9VIRU</name>
<dbReference type="SUPFAM" id="SSF81383">
    <property type="entry name" value="F-box domain"/>
    <property type="match status" value="1"/>
</dbReference>
<evidence type="ECO:0000313" key="2">
    <source>
        <dbReference type="EMBL" id="SNW62282.1"/>
    </source>
</evidence>
<reference evidence="2" key="1">
    <citation type="submission" date="2017-08" db="EMBL/GenBank/DDBJ databases">
        <authorList>
            <consortium name="Urmite Genomes"/>
        </authorList>
    </citation>
    <scope>NUCLEOTIDE SEQUENCE [LARGE SCALE GENOMIC DNA]</scope>
    <source>
        <strain evidence="2">IHUMI-LCC2</strain>
    </source>
</reference>
<dbReference type="PROSITE" id="PS50181">
    <property type="entry name" value="FBOX"/>
    <property type="match status" value="1"/>
</dbReference>
<dbReference type="InterPro" id="IPR036047">
    <property type="entry name" value="F-box-like_dom_sf"/>
</dbReference>
<dbReference type="Gene3D" id="1.20.1280.50">
    <property type="match status" value="1"/>
</dbReference>
<evidence type="ECO:0000259" key="1">
    <source>
        <dbReference type="PROSITE" id="PS50181"/>
    </source>
</evidence>
<dbReference type="InterPro" id="IPR001810">
    <property type="entry name" value="F-box_dom"/>
</dbReference>
<protein>
    <submittedName>
        <fullName evidence="2">F-box domain-containing protein</fullName>
    </submittedName>
</protein>